<dbReference type="Pfam" id="PF16267">
    <property type="entry name" value="DUF4920"/>
    <property type="match status" value="1"/>
</dbReference>
<name>A0A935C735_9BACT</name>
<dbReference type="AlphaFoldDB" id="A0A935C735"/>
<dbReference type="InterPro" id="IPR032577">
    <property type="entry name" value="DUF4920"/>
</dbReference>
<gene>
    <name evidence="1" type="ORF">JKA74_06595</name>
</gene>
<proteinExistence type="predicted"/>
<dbReference type="Proteomes" id="UP000611723">
    <property type="component" value="Unassembled WGS sequence"/>
</dbReference>
<organism evidence="1 2">
    <name type="scientific">Marivirga aurantiaca</name>
    <dbReference type="NCBI Taxonomy" id="2802615"/>
    <lineage>
        <taxon>Bacteria</taxon>
        <taxon>Pseudomonadati</taxon>
        <taxon>Bacteroidota</taxon>
        <taxon>Cytophagia</taxon>
        <taxon>Cytophagales</taxon>
        <taxon>Marivirgaceae</taxon>
        <taxon>Marivirga</taxon>
    </lineage>
</organism>
<dbReference type="EMBL" id="JAEQBW010000002">
    <property type="protein sequence ID" value="MBK6264699.1"/>
    <property type="molecule type" value="Genomic_DNA"/>
</dbReference>
<keyword evidence="2" id="KW-1185">Reference proteome</keyword>
<evidence type="ECO:0000313" key="2">
    <source>
        <dbReference type="Proteomes" id="UP000611723"/>
    </source>
</evidence>
<accession>A0A935C735</accession>
<sequence>MAEETDSSYFGATFAIENAQEPQAVLVNLQPQDSIETTLKGTVKEVCQAKGCWMTIDLGEGESMRVTFKDYGFFMPKDIAGKEVIFTGLAKYSETDIETLRHYAEDAGKSKEEVLAIDKAEQSYNFVATGVKLVN</sequence>
<protein>
    <submittedName>
        <fullName evidence="1">DUF4920 domain-containing protein</fullName>
    </submittedName>
</protein>
<reference evidence="1" key="1">
    <citation type="submission" date="2021-01" db="EMBL/GenBank/DDBJ databases">
        <title>Marivirga aurantiaca sp. nov., isolated from intertidal surface sediments.</title>
        <authorList>
            <person name="Zhang M."/>
        </authorList>
    </citation>
    <scope>NUCLEOTIDE SEQUENCE</scope>
    <source>
        <strain evidence="1">S37H4</strain>
    </source>
</reference>
<comment type="caution">
    <text evidence="1">The sequence shown here is derived from an EMBL/GenBank/DDBJ whole genome shotgun (WGS) entry which is preliminary data.</text>
</comment>
<evidence type="ECO:0000313" key="1">
    <source>
        <dbReference type="EMBL" id="MBK6264699.1"/>
    </source>
</evidence>